<keyword evidence="8" id="KW-0503">Monooxygenase</keyword>
<feature type="transmembrane region" description="Helical" evidence="10">
    <location>
        <begin position="6"/>
        <end position="24"/>
    </location>
</feature>
<dbReference type="GO" id="GO:0020037">
    <property type="term" value="F:heme binding"/>
    <property type="evidence" value="ECO:0007669"/>
    <property type="project" value="InterPro"/>
</dbReference>
<dbReference type="SUPFAM" id="SSF48264">
    <property type="entry name" value="Cytochrome P450"/>
    <property type="match status" value="1"/>
</dbReference>
<feature type="binding site" description="axial binding residue" evidence="9">
    <location>
        <position position="456"/>
    </location>
    <ligand>
        <name>heme</name>
        <dbReference type="ChEBI" id="CHEBI:30413"/>
    </ligand>
    <ligandPart>
        <name>Fe</name>
        <dbReference type="ChEBI" id="CHEBI:18248"/>
    </ligandPart>
</feature>
<dbReference type="AlphaFoldDB" id="A0AA39MT05"/>
<evidence type="ECO:0000256" key="6">
    <source>
        <dbReference type="ARBA" id="ARBA00023002"/>
    </source>
</evidence>
<keyword evidence="10" id="KW-0472">Membrane</keyword>
<dbReference type="GO" id="GO:0016705">
    <property type="term" value="F:oxidoreductase activity, acting on paired donors, with incorporation or reduction of molecular oxygen"/>
    <property type="evidence" value="ECO:0007669"/>
    <property type="project" value="InterPro"/>
</dbReference>
<dbReference type="EMBL" id="JAUEPS010000048">
    <property type="protein sequence ID" value="KAK0445981.1"/>
    <property type="molecule type" value="Genomic_DNA"/>
</dbReference>
<dbReference type="PRINTS" id="PR00463">
    <property type="entry name" value="EP450I"/>
</dbReference>
<evidence type="ECO:0000256" key="10">
    <source>
        <dbReference type="SAM" id="Phobius"/>
    </source>
</evidence>
<evidence type="ECO:0000313" key="12">
    <source>
        <dbReference type="Proteomes" id="UP001175211"/>
    </source>
</evidence>
<dbReference type="GO" id="GO:0005506">
    <property type="term" value="F:iron ion binding"/>
    <property type="evidence" value="ECO:0007669"/>
    <property type="project" value="InterPro"/>
</dbReference>
<dbReference type="GO" id="GO:0004497">
    <property type="term" value="F:monooxygenase activity"/>
    <property type="evidence" value="ECO:0007669"/>
    <property type="project" value="UniProtKB-KW"/>
</dbReference>
<comment type="pathway">
    <text evidence="2">Secondary metabolite biosynthesis.</text>
</comment>
<dbReference type="PANTHER" id="PTHR46300">
    <property type="entry name" value="P450, PUTATIVE (EUROFUNG)-RELATED-RELATED"/>
    <property type="match status" value="1"/>
</dbReference>
<comment type="cofactor">
    <cofactor evidence="1 9">
        <name>heme</name>
        <dbReference type="ChEBI" id="CHEBI:30413"/>
    </cofactor>
</comment>
<comment type="caution">
    <text evidence="11">The sequence shown here is derived from an EMBL/GenBank/DDBJ whole genome shotgun (WGS) entry which is preliminary data.</text>
</comment>
<dbReference type="InterPro" id="IPR002401">
    <property type="entry name" value="Cyt_P450_E_grp-I"/>
</dbReference>
<evidence type="ECO:0000256" key="1">
    <source>
        <dbReference type="ARBA" id="ARBA00001971"/>
    </source>
</evidence>
<keyword evidence="4 9" id="KW-0349">Heme</keyword>
<keyword evidence="6" id="KW-0560">Oxidoreductase</keyword>
<comment type="similarity">
    <text evidence="3">Belongs to the cytochrome P450 family.</text>
</comment>
<keyword evidence="12" id="KW-1185">Reference proteome</keyword>
<evidence type="ECO:0000313" key="11">
    <source>
        <dbReference type="EMBL" id="KAK0445981.1"/>
    </source>
</evidence>
<evidence type="ECO:0000256" key="7">
    <source>
        <dbReference type="ARBA" id="ARBA00023004"/>
    </source>
</evidence>
<dbReference type="GeneID" id="85351528"/>
<dbReference type="PANTHER" id="PTHR46300:SF5">
    <property type="entry name" value="CYTOCHROME P450"/>
    <property type="match status" value="1"/>
</dbReference>
<reference evidence="11" key="1">
    <citation type="submission" date="2023-06" db="EMBL/GenBank/DDBJ databases">
        <authorList>
            <consortium name="Lawrence Berkeley National Laboratory"/>
            <person name="Ahrendt S."/>
            <person name="Sahu N."/>
            <person name="Indic B."/>
            <person name="Wong-Bajracharya J."/>
            <person name="Merenyi Z."/>
            <person name="Ke H.-M."/>
            <person name="Monk M."/>
            <person name="Kocsube S."/>
            <person name="Drula E."/>
            <person name="Lipzen A."/>
            <person name="Balint B."/>
            <person name="Henrissat B."/>
            <person name="Andreopoulos B."/>
            <person name="Martin F.M."/>
            <person name="Harder C.B."/>
            <person name="Rigling D."/>
            <person name="Ford K.L."/>
            <person name="Foster G.D."/>
            <person name="Pangilinan J."/>
            <person name="Papanicolaou A."/>
            <person name="Barry K."/>
            <person name="LaButti K."/>
            <person name="Viragh M."/>
            <person name="Koriabine M."/>
            <person name="Yan M."/>
            <person name="Riley R."/>
            <person name="Champramary S."/>
            <person name="Plett K.L."/>
            <person name="Tsai I.J."/>
            <person name="Slot J."/>
            <person name="Sipos G."/>
            <person name="Plett J."/>
            <person name="Nagy L.G."/>
            <person name="Grigoriev I.V."/>
        </authorList>
    </citation>
    <scope>NUCLEOTIDE SEQUENCE</scope>
    <source>
        <strain evidence="11">CCBAS 213</strain>
    </source>
</reference>
<evidence type="ECO:0000256" key="2">
    <source>
        <dbReference type="ARBA" id="ARBA00005179"/>
    </source>
</evidence>
<evidence type="ECO:0000256" key="3">
    <source>
        <dbReference type="ARBA" id="ARBA00010617"/>
    </source>
</evidence>
<dbReference type="Pfam" id="PF00067">
    <property type="entry name" value="p450"/>
    <property type="match status" value="1"/>
</dbReference>
<dbReference type="Proteomes" id="UP001175211">
    <property type="component" value="Unassembled WGS sequence"/>
</dbReference>
<keyword evidence="7 9" id="KW-0408">Iron</keyword>
<dbReference type="InterPro" id="IPR050364">
    <property type="entry name" value="Cytochrome_P450_fung"/>
</dbReference>
<proteinExistence type="inferred from homology"/>
<evidence type="ECO:0000256" key="9">
    <source>
        <dbReference type="PIRSR" id="PIRSR602401-1"/>
    </source>
</evidence>
<evidence type="ECO:0000256" key="5">
    <source>
        <dbReference type="ARBA" id="ARBA00022723"/>
    </source>
</evidence>
<dbReference type="InterPro" id="IPR036396">
    <property type="entry name" value="Cyt_P450_sf"/>
</dbReference>
<evidence type="ECO:0000256" key="8">
    <source>
        <dbReference type="ARBA" id="ARBA00023033"/>
    </source>
</evidence>
<keyword evidence="10" id="KW-0812">Transmembrane</keyword>
<organism evidence="11 12">
    <name type="scientific">Armillaria tabescens</name>
    <name type="common">Ringless honey mushroom</name>
    <name type="synonym">Agaricus tabescens</name>
    <dbReference type="NCBI Taxonomy" id="1929756"/>
    <lineage>
        <taxon>Eukaryota</taxon>
        <taxon>Fungi</taxon>
        <taxon>Dikarya</taxon>
        <taxon>Basidiomycota</taxon>
        <taxon>Agaricomycotina</taxon>
        <taxon>Agaricomycetes</taxon>
        <taxon>Agaricomycetidae</taxon>
        <taxon>Agaricales</taxon>
        <taxon>Marasmiineae</taxon>
        <taxon>Physalacriaceae</taxon>
        <taxon>Desarmillaria</taxon>
    </lineage>
</organism>
<evidence type="ECO:0000256" key="4">
    <source>
        <dbReference type="ARBA" id="ARBA00022617"/>
    </source>
</evidence>
<dbReference type="RefSeq" id="XP_060325622.1">
    <property type="nucleotide sequence ID" value="XM_060467980.1"/>
</dbReference>
<keyword evidence="10" id="KW-1133">Transmembrane helix</keyword>
<dbReference type="Gene3D" id="1.10.630.10">
    <property type="entry name" value="Cytochrome P450"/>
    <property type="match status" value="1"/>
</dbReference>
<dbReference type="InterPro" id="IPR001128">
    <property type="entry name" value="Cyt_P450"/>
</dbReference>
<name>A0AA39MT05_ARMTA</name>
<keyword evidence="5 9" id="KW-0479">Metal-binding</keyword>
<gene>
    <name evidence="11" type="ORF">EV420DRAFT_1276803</name>
</gene>
<protein>
    <submittedName>
        <fullName evidence="11">Cytochrome P450</fullName>
    </submittedName>
</protein>
<dbReference type="CDD" id="cd11065">
    <property type="entry name" value="CYP64-like"/>
    <property type="match status" value="1"/>
</dbReference>
<accession>A0AA39MT05</accession>
<sequence>MQSLIAFGYGTMVVFSLIVLRAWARKASATNPPLPPGPPSDPIIGHLRIIPSQRQQNAFHEWSKVHGDVMQLRVLGRSIIILSSNEAATDLLEKRGLNYSSRPKFIIMDIMGWGQTLAFLPYRKRFLQHRKMISQPLGREEIKSYQPIQIQAVQILLKGLLAKPAGYEEAFHRFVTSIIVEIAFGHTITSDDDIYLTLAREHTISVDNSGPPGNTPVDFLPFLQHFPSWFPGTYFAEWARTWSRVPQTIHDLPYNTLIQDIEQGHSNPSILGQEIQKMLETGSKTEARISDIKGVAAVIFGAGVDSMEATLSIFLLLMMRHPECQRKAQVEIDGILGGGRLPNLDDRPHLPYVEALYQEIKRWFPVIPLGLPHLSMNDDIYRGMFIPKGSVVFANARAISLDESVYHDPSRFYPERFLPKPDGRGEPHFGAAFGYGRRQVNFLLVNHRLRRLVRICPGRLVADATLWFALASILSMFTVEVLPDKNGQYIVPTPEFCEGLAHHPVPFDCNVIIRSSQAETIVSQSC</sequence>